<dbReference type="HOGENOM" id="CLU_015846_6_0_5"/>
<dbReference type="GO" id="GO:0030170">
    <property type="term" value="F:pyridoxal phosphate binding"/>
    <property type="evidence" value="ECO:0007669"/>
    <property type="project" value="UniProtKB-UniRule"/>
</dbReference>
<dbReference type="KEGG" id="rpm:RSPPHO_00402"/>
<proteinExistence type="inferred from homology"/>
<dbReference type="InterPro" id="IPR050087">
    <property type="entry name" value="AON_synthase_class-II"/>
</dbReference>
<evidence type="ECO:0000313" key="17">
    <source>
        <dbReference type="EMBL" id="CCG07028.1"/>
    </source>
</evidence>
<comment type="subunit">
    <text evidence="4">Homodimer.</text>
</comment>
<gene>
    <name evidence="17" type="ORF">RSPPHO_00402</name>
</gene>
<dbReference type="InterPro" id="IPR004839">
    <property type="entry name" value="Aminotransferase_I/II_large"/>
</dbReference>
<evidence type="ECO:0000256" key="8">
    <source>
        <dbReference type="ARBA" id="ARBA00023133"/>
    </source>
</evidence>
<dbReference type="InterPro" id="IPR001917">
    <property type="entry name" value="Aminotrans_II_pyridoxalP_BS"/>
</dbReference>
<dbReference type="GO" id="GO:0003870">
    <property type="term" value="F:5-aminolevulinate synthase activity"/>
    <property type="evidence" value="ECO:0007669"/>
    <property type="project" value="UniProtKB-EC"/>
</dbReference>
<keyword evidence="18" id="KW-1185">Reference proteome</keyword>
<dbReference type="Gene3D" id="3.90.1150.10">
    <property type="entry name" value="Aspartate Aminotransferase, domain 1"/>
    <property type="match status" value="1"/>
</dbReference>
<comment type="pathway">
    <text evidence="2 15">Porphyrin-containing compound metabolism; protoporphyrin-IX biosynthesis; 5-aminolevulinate from glycine: step 1/1.</text>
</comment>
<name>H6SNV6_PARPM</name>
<dbReference type="Gene3D" id="3.40.640.10">
    <property type="entry name" value="Type I PLP-dependent aspartate aminotransferase-like (Major domain)"/>
    <property type="match status" value="1"/>
</dbReference>
<dbReference type="UniPathway" id="UPA00251">
    <property type="reaction ID" value="UER00375"/>
</dbReference>
<evidence type="ECO:0000256" key="2">
    <source>
        <dbReference type="ARBA" id="ARBA00005029"/>
    </source>
</evidence>
<evidence type="ECO:0000256" key="4">
    <source>
        <dbReference type="ARBA" id="ARBA00011738"/>
    </source>
</evidence>
<dbReference type="InterPro" id="IPR015422">
    <property type="entry name" value="PyrdxlP-dep_Trfase_small"/>
</dbReference>
<evidence type="ECO:0000256" key="14">
    <source>
        <dbReference type="RuleBase" id="RU003693"/>
    </source>
</evidence>
<comment type="cofactor">
    <cofactor evidence="1 14">
        <name>pyridoxal 5'-phosphate</name>
        <dbReference type="ChEBI" id="CHEBI:597326"/>
    </cofactor>
</comment>
<evidence type="ECO:0000256" key="12">
    <source>
        <dbReference type="ARBA" id="ARBA00032773"/>
    </source>
</evidence>
<evidence type="ECO:0000256" key="6">
    <source>
        <dbReference type="ARBA" id="ARBA00022679"/>
    </source>
</evidence>
<keyword evidence="9 15" id="KW-0012">Acyltransferase</keyword>
<dbReference type="PANTHER" id="PTHR13693">
    <property type="entry name" value="CLASS II AMINOTRANSFERASE/8-AMINO-7-OXONONANOATE SYNTHASE"/>
    <property type="match status" value="1"/>
</dbReference>
<reference evidence="17 18" key="1">
    <citation type="submission" date="2012-02" db="EMBL/GenBank/DDBJ databases">
        <title>Shotgun genome sequence of Phaeospirillum photometricum DSM 122.</title>
        <authorList>
            <person name="Duquesne K."/>
            <person name="Sturgis J."/>
        </authorList>
    </citation>
    <scope>NUCLEOTIDE SEQUENCE [LARGE SCALE GENOMIC DNA]</scope>
    <source>
        <strain evidence="18">DSM122</strain>
    </source>
</reference>
<dbReference type="InterPro" id="IPR015424">
    <property type="entry name" value="PyrdxlP-dep_Trfase"/>
</dbReference>
<dbReference type="EC" id="2.3.1.37" evidence="5 15"/>
<dbReference type="GO" id="GO:0006782">
    <property type="term" value="P:protoporphyrinogen IX biosynthetic process"/>
    <property type="evidence" value="ECO:0007669"/>
    <property type="project" value="UniProtKB-UniRule"/>
</dbReference>
<keyword evidence="7 14" id="KW-0663">Pyridoxal phosphate</keyword>
<sequence>MGRSCRKKDGLQNASTLDNAAYTFILRSRDTGETARDARKTWWWDPGAGESFREKREPFRRGFRIRALAHPSYRALASPVRGAEGLWGKGSTGKNHRLGPVQGNEIRRNPAMDYEGYFADRLSGLKNEGRYRVFADLERQVGAFPKARNYRDGKPHDVTIWCSNDYLGMGIHPVVLEAMAEAVQSNGAGAGGTRNISGTNHYHVLLEDELASWCKKDAALLFTSGYVANMTTLMTLGAQIPNLVIFSDSDNHNSMIEGIRHSRAAKEVFRHNDVEHLETLLKKYPKEHPKLIAFESVYSMDGDISPIEKICDLADQYNAMTYLDEVHAVGMYGETGSGVAERDGQRERITIIQATMGKAIGVVGGYIAGSANLVDFVRSFGAGFIFTTSLPPAVAAGALASVRFLKEHNELRVLHQERAATVMRRLREVGLPVMPSVSHIVPVMVGDATQCKMASDLLLQKHDIYVQPINYPTVPKGTERLRITPTPLHSDAHIDHLVRALLDVWQHLGIERRAAA</sequence>
<evidence type="ECO:0000256" key="10">
    <source>
        <dbReference type="ARBA" id="ARBA00031691"/>
    </source>
</evidence>
<dbReference type="PROSITE" id="PS00599">
    <property type="entry name" value="AA_TRANSFER_CLASS_2"/>
    <property type="match status" value="1"/>
</dbReference>
<dbReference type="AlphaFoldDB" id="H6SNV6"/>
<dbReference type="NCBIfam" id="TIGR01821">
    <property type="entry name" value="5aminolev_synth"/>
    <property type="match status" value="1"/>
</dbReference>
<dbReference type="EMBL" id="HE663493">
    <property type="protein sequence ID" value="CCG07028.1"/>
    <property type="molecule type" value="Genomic_DNA"/>
</dbReference>
<organism evidence="17 18">
    <name type="scientific">Pararhodospirillum photometricum DSM 122</name>
    <dbReference type="NCBI Taxonomy" id="1150469"/>
    <lineage>
        <taxon>Bacteria</taxon>
        <taxon>Pseudomonadati</taxon>
        <taxon>Pseudomonadota</taxon>
        <taxon>Alphaproteobacteria</taxon>
        <taxon>Rhodospirillales</taxon>
        <taxon>Rhodospirillaceae</taxon>
        <taxon>Pararhodospirillum</taxon>
    </lineage>
</organism>
<evidence type="ECO:0000256" key="9">
    <source>
        <dbReference type="ARBA" id="ARBA00023315"/>
    </source>
</evidence>
<keyword evidence="6 15" id="KW-0808">Transferase</keyword>
<protein>
    <recommendedName>
        <fullName evidence="5 15">5-aminolevulinate synthase</fullName>
        <ecNumber evidence="5 15">2.3.1.37</ecNumber>
    </recommendedName>
    <alternativeName>
        <fullName evidence="10 15">5-aminolevulinic acid synthase</fullName>
    </alternativeName>
    <alternativeName>
        <fullName evidence="11 15">Delta-ALA synthase</fullName>
    </alternativeName>
    <alternativeName>
        <fullName evidence="12 15">Delta-aminolevulinate synthase</fullName>
    </alternativeName>
</protein>
<evidence type="ECO:0000256" key="11">
    <source>
        <dbReference type="ARBA" id="ARBA00031945"/>
    </source>
</evidence>
<feature type="domain" description="Aminotransferase class I/classII large" evidence="16">
    <location>
        <begin position="157"/>
        <end position="501"/>
    </location>
</feature>
<dbReference type="InterPro" id="IPR015421">
    <property type="entry name" value="PyrdxlP-dep_Trfase_major"/>
</dbReference>
<dbReference type="Proteomes" id="UP000033220">
    <property type="component" value="Chromosome DSM 122"/>
</dbReference>
<dbReference type="STRING" id="1150469.RSPPHO_00402"/>
<dbReference type="eggNOG" id="COG0156">
    <property type="taxonomic scope" value="Bacteria"/>
</dbReference>
<evidence type="ECO:0000256" key="3">
    <source>
        <dbReference type="ARBA" id="ARBA00008392"/>
    </source>
</evidence>
<dbReference type="Pfam" id="PF00155">
    <property type="entry name" value="Aminotran_1_2"/>
    <property type="match status" value="1"/>
</dbReference>
<dbReference type="SUPFAM" id="SSF53383">
    <property type="entry name" value="PLP-dependent transferases"/>
    <property type="match status" value="1"/>
</dbReference>
<dbReference type="PATRIC" id="fig|1150469.3.peg.464"/>
<keyword evidence="8 15" id="KW-0350">Heme biosynthesis</keyword>
<evidence type="ECO:0000259" key="16">
    <source>
        <dbReference type="Pfam" id="PF00155"/>
    </source>
</evidence>
<comment type="similarity">
    <text evidence="3 14">Belongs to the class-II pyridoxal-phosphate-dependent aminotransferase family.</text>
</comment>
<evidence type="ECO:0000256" key="15">
    <source>
        <dbReference type="RuleBase" id="RU910713"/>
    </source>
</evidence>
<dbReference type="PANTHER" id="PTHR13693:SF102">
    <property type="entry name" value="2-AMINO-3-KETOBUTYRATE COENZYME A LIGASE, MITOCHONDRIAL"/>
    <property type="match status" value="1"/>
</dbReference>
<dbReference type="FunFam" id="3.40.640.10:FF:000006">
    <property type="entry name" value="5-aminolevulinate synthase, mitochondrial"/>
    <property type="match status" value="1"/>
</dbReference>
<evidence type="ECO:0000256" key="13">
    <source>
        <dbReference type="ARBA" id="ARBA00047654"/>
    </source>
</evidence>
<evidence type="ECO:0000313" key="18">
    <source>
        <dbReference type="Proteomes" id="UP000033220"/>
    </source>
</evidence>
<dbReference type="InterPro" id="IPR010961">
    <property type="entry name" value="4pyrrol_synth_NH2levulA_synth"/>
</dbReference>
<accession>H6SNV6</accession>
<evidence type="ECO:0000256" key="7">
    <source>
        <dbReference type="ARBA" id="ARBA00022898"/>
    </source>
</evidence>
<evidence type="ECO:0000256" key="1">
    <source>
        <dbReference type="ARBA" id="ARBA00001933"/>
    </source>
</evidence>
<evidence type="ECO:0000256" key="5">
    <source>
        <dbReference type="ARBA" id="ARBA00013257"/>
    </source>
</evidence>
<comment type="catalytic activity">
    <reaction evidence="13 15">
        <text>succinyl-CoA + glycine + H(+) = 5-aminolevulinate + CO2 + CoA</text>
        <dbReference type="Rhea" id="RHEA:12921"/>
        <dbReference type="ChEBI" id="CHEBI:15378"/>
        <dbReference type="ChEBI" id="CHEBI:16526"/>
        <dbReference type="ChEBI" id="CHEBI:57287"/>
        <dbReference type="ChEBI" id="CHEBI:57292"/>
        <dbReference type="ChEBI" id="CHEBI:57305"/>
        <dbReference type="ChEBI" id="CHEBI:356416"/>
        <dbReference type="EC" id="2.3.1.37"/>
    </reaction>
</comment>
<dbReference type="CDD" id="cd06454">
    <property type="entry name" value="KBL_like"/>
    <property type="match status" value="1"/>
</dbReference>